<dbReference type="SMART" id="SM01218">
    <property type="entry name" value="FoP_duplication"/>
    <property type="match status" value="1"/>
</dbReference>
<accession>T1FRD3</accession>
<dbReference type="EMBL" id="KB097700">
    <property type="protein sequence ID" value="ESN91705.1"/>
    <property type="molecule type" value="Genomic_DNA"/>
</dbReference>
<proteinExistence type="predicted"/>
<dbReference type="GO" id="GO:0006406">
    <property type="term" value="P:mRNA export from nucleus"/>
    <property type="evidence" value="ECO:0000318"/>
    <property type="project" value="GO_Central"/>
</dbReference>
<dbReference type="Pfam" id="PF13865">
    <property type="entry name" value="FoP_duplication"/>
    <property type="match status" value="1"/>
</dbReference>
<keyword evidence="6" id="KW-1185">Reference proteome</keyword>
<evidence type="ECO:0000256" key="2">
    <source>
        <dbReference type="SAM" id="MobiDB-lite"/>
    </source>
</evidence>
<feature type="region of interest" description="Disordered" evidence="2">
    <location>
        <begin position="152"/>
        <end position="180"/>
    </location>
</feature>
<dbReference type="RefSeq" id="XP_009030523.1">
    <property type="nucleotide sequence ID" value="XM_009032275.1"/>
</dbReference>
<evidence type="ECO:0000259" key="3">
    <source>
        <dbReference type="SMART" id="SM01218"/>
    </source>
</evidence>
<dbReference type="CTD" id="20211380"/>
<dbReference type="STRING" id="6412.T1FRD3"/>
<dbReference type="HOGENOM" id="CLU_087638_0_0_1"/>
<protein>
    <recommendedName>
        <fullName evidence="3">Chromatin target of PRMT1 protein C-terminal domain-containing protein</fullName>
    </recommendedName>
</protein>
<organism evidence="5 6">
    <name type="scientific">Helobdella robusta</name>
    <name type="common">Californian leech</name>
    <dbReference type="NCBI Taxonomy" id="6412"/>
    <lineage>
        <taxon>Eukaryota</taxon>
        <taxon>Metazoa</taxon>
        <taxon>Spiralia</taxon>
        <taxon>Lophotrochozoa</taxon>
        <taxon>Annelida</taxon>
        <taxon>Clitellata</taxon>
        <taxon>Hirudinea</taxon>
        <taxon>Rhynchobdellida</taxon>
        <taxon>Glossiphoniidae</taxon>
        <taxon>Helobdella</taxon>
    </lineage>
</organism>
<dbReference type="GO" id="GO:0003729">
    <property type="term" value="F:mRNA binding"/>
    <property type="evidence" value="ECO:0000318"/>
    <property type="project" value="GO_Central"/>
</dbReference>
<dbReference type="InParanoid" id="T1FRD3"/>
<feature type="domain" description="Chromatin target of PRMT1 protein C-terminal" evidence="3">
    <location>
        <begin position="132"/>
        <end position="207"/>
    </location>
</feature>
<dbReference type="Proteomes" id="UP000015101">
    <property type="component" value="Unassembled WGS sequence"/>
</dbReference>
<reference evidence="6" key="1">
    <citation type="submission" date="2012-12" db="EMBL/GenBank/DDBJ databases">
        <authorList>
            <person name="Hellsten U."/>
            <person name="Grimwood J."/>
            <person name="Chapman J.A."/>
            <person name="Shapiro H."/>
            <person name="Aerts A."/>
            <person name="Otillar R.P."/>
            <person name="Terry A.Y."/>
            <person name="Boore J.L."/>
            <person name="Simakov O."/>
            <person name="Marletaz F."/>
            <person name="Cho S.-J."/>
            <person name="Edsinger-Gonzales E."/>
            <person name="Havlak P."/>
            <person name="Kuo D.-H."/>
            <person name="Larsson T."/>
            <person name="Lv J."/>
            <person name="Arendt D."/>
            <person name="Savage R."/>
            <person name="Osoegawa K."/>
            <person name="de Jong P."/>
            <person name="Lindberg D.R."/>
            <person name="Seaver E.C."/>
            <person name="Weisblat D.A."/>
            <person name="Putnam N.H."/>
            <person name="Grigoriev I.V."/>
            <person name="Rokhsar D.S."/>
        </authorList>
    </citation>
    <scope>NUCLEOTIDE SEQUENCE</scope>
</reference>
<keyword evidence="1" id="KW-0694">RNA-binding</keyword>
<feature type="compositionally biased region" description="Gly residues" evidence="2">
    <location>
        <begin position="170"/>
        <end position="180"/>
    </location>
</feature>
<reference evidence="5" key="3">
    <citation type="submission" date="2015-06" db="UniProtKB">
        <authorList>
            <consortium name="EnsemblMetazoa"/>
        </authorList>
    </citation>
    <scope>IDENTIFICATION</scope>
</reference>
<gene>
    <name evidence="5" type="primary">20211380</name>
    <name evidence="4" type="ORF">HELRODRAFT_189778</name>
</gene>
<dbReference type="GO" id="GO:0005634">
    <property type="term" value="C:nucleus"/>
    <property type="evidence" value="ECO:0000318"/>
    <property type="project" value="GO_Central"/>
</dbReference>
<sequence length="207" mass="22929">MAMPVPQKIVLKNSTSMSLNDRFTKINKVRPPVAQTVTVNMANQHQAAIKNRRLSQQMANRNQTYVNNDQLKPPIKSRLGIASRLGFKPGFEPRRGRQIIGSLLGQNDFPVYTPVRGRPMRGFFQGRGQTRGQRGFRGARLNTSFIPISNSTPYVRRPWGGSRGGRGRGRGGGVARGGANGVRANNKVEVTKDQLDTELDAYMSHTN</sequence>
<evidence type="ECO:0000313" key="6">
    <source>
        <dbReference type="Proteomes" id="UP000015101"/>
    </source>
</evidence>
<evidence type="ECO:0000313" key="4">
    <source>
        <dbReference type="EMBL" id="ESN91705.1"/>
    </source>
</evidence>
<dbReference type="KEGG" id="hro:HELRODRAFT_189778"/>
<evidence type="ECO:0000256" key="1">
    <source>
        <dbReference type="ARBA" id="ARBA00022884"/>
    </source>
</evidence>
<dbReference type="EMBL" id="AMQM01002169">
    <property type="status" value="NOT_ANNOTATED_CDS"/>
    <property type="molecule type" value="Genomic_DNA"/>
</dbReference>
<reference evidence="4 6" key="2">
    <citation type="journal article" date="2013" name="Nature">
        <title>Insights into bilaterian evolution from three spiralian genomes.</title>
        <authorList>
            <person name="Simakov O."/>
            <person name="Marletaz F."/>
            <person name="Cho S.J."/>
            <person name="Edsinger-Gonzales E."/>
            <person name="Havlak P."/>
            <person name="Hellsten U."/>
            <person name="Kuo D.H."/>
            <person name="Larsson T."/>
            <person name="Lv J."/>
            <person name="Arendt D."/>
            <person name="Savage R."/>
            <person name="Osoegawa K."/>
            <person name="de Jong P."/>
            <person name="Grimwood J."/>
            <person name="Chapman J.A."/>
            <person name="Shapiro H."/>
            <person name="Aerts A."/>
            <person name="Otillar R.P."/>
            <person name="Terry A.Y."/>
            <person name="Boore J.L."/>
            <person name="Grigoriev I.V."/>
            <person name="Lindberg D.R."/>
            <person name="Seaver E.C."/>
            <person name="Weisblat D.A."/>
            <person name="Putnam N.H."/>
            <person name="Rokhsar D.S."/>
        </authorList>
    </citation>
    <scope>NUCLEOTIDE SEQUENCE</scope>
</reference>
<dbReference type="PANTHER" id="PTHR48426:SF1">
    <property type="entry name" value="CHROMATIN TARGET OF PRMT1 PROTEIN"/>
    <property type="match status" value="1"/>
</dbReference>
<dbReference type="OrthoDB" id="446014at2759"/>
<dbReference type="InterPro" id="IPR025715">
    <property type="entry name" value="FoP_C"/>
</dbReference>
<dbReference type="OMA" id="QTDHEIN"/>
<dbReference type="GeneID" id="20211380"/>
<evidence type="ECO:0000313" key="5">
    <source>
        <dbReference type="EnsemblMetazoa" id="HelroP189778"/>
    </source>
</evidence>
<dbReference type="EnsemblMetazoa" id="HelroT189778">
    <property type="protein sequence ID" value="HelroP189778"/>
    <property type="gene ID" value="HelroG189778"/>
</dbReference>
<dbReference type="AlphaFoldDB" id="T1FRD3"/>
<name>T1FRD3_HELRO</name>
<dbReference type="PANTHER" id="PTHR48426">
    <property type="entry name" value="CHROMATIN TARGET OF PRMT1 PROTEIN"/>
    <property type="match status" value="1"/>
</dbReference>
<dbReference type="InterPro" id="IPR052656">
    <property type="entry name" value="CTOP_PRMT1"/>
</dbReference>